<comment type="pathway">
    <text evidence="1">Purine metabolism; ppGpp biosynthesis; ppGpp from GTP: step 1/2.</text>
</comment>
<dbReference type="SUPFAM" id="SSF81301">
    <property type="entry name" value="Nucleotidyltransferase"/>
    <property type="match status" value="1"/>
</dbReference>
<dbReference type="InterPro" id="IPR052366">
    <property type="entry name" value="GTP_Pyrophosphokinase"/>
</dbReference>
<accession>A0A6G9Q1B9</accession>
<dbReference type="PANTHER" id="PTHR47837">
    <property type="entry name" value="GTP PYROPHOSPHOKINASE YJBM"/>
    <property type="match status" value="1"/>
</dbReference>
<dbReference type="GO" id="GO:0016301">
    <property type="term" value="F:kinase activity"/>
    <property type="evidence" value="ECO:0007669"/>
    <property type="project" value="UniProtKB-KW"/>
</dbReference>
<dbReference type="UniPathway" id="UPA00908">
    <property type="reaction ID" value="UER00884"/>
</dbReference>
<dbReference type="EMBL" id="CP047121">
    <property type="protein sequence ID" value="QHB50785.1"/>
    <property type="molecule type" value="Genomic_DNA"/>
</dbReference>
<dbReference type="CDD" id="cd05399">
    <property type="entry name" value="NT_Rel-Spo_like"/>
    <property type="match status" value="1"/>
</dbReference>
<dbReference type="SMART" id="SM00954">
    <property type="entry name" value="RelA_SpoT"/>
    <property type="match status" value="1"/>
</dbReference>
<evidence type="ECO:0000313" key="3">
    <source>
        <dbReference type="Proteomes" id="UP000465035"/>
    </source>
</evidence>
<dbReference type="GO" id="GO:0015970">
    <property type="term" value="P:guanosine tetraphosphate biosynthetic process"/>
    <property type="evidence" value="ECO:0007669"/>
    <property type="project" value="UniProtKB-UniPathway"/>
</dbReference>
<organism evidence="2 3">
    <name type="scientific">Lentilactobacillus hilgardii</name>
    <name type="common">Lactobacillus hilgardii</name>
    <dbReference type="NCBI Taxonomy" id="1588"/>
    <lineage>
        <taxon>Bacteria</taxon>
        <taxon>Bacillati</taxon>
        <taxon>Bacillota</taxon>
        <taxon>Bacilli</taxon>
        <taxon>Lactobacillales</taxon>
        <taxon>Lactobacillaceae</taxon>
        <taxon>Lentilactobacillus</taxon>
    </lineage>
</organism>
<gene>
    <name evidence="2" type="ORF">GQR93_00405</name>
</gene>
<dbReference type="GeneID" id="69056810"/>
<dbReference type="Pfam" id="PF04607">
    <property type="entry name" value="RelA_SpoT"/>
    <property type="match status" value="1"/>
</dbReference>
<dbReference type="SMR" id="A0A6G9Q1B9"/>
<dbReference type="AlphaFoldDB" id="A0A6G9Q1B9"/>
<keyword evidence="2" id="KW-0418">Kinase</keyword>
<dbReference type="Proteomes" id="UP000465035">
    <property type="component" value="Chromosome"/>
</dbReference>
<sequence>MILERRNFMDVKQIEAQLKQTKFEDQIPDLKKLVNIYQLCHSGANEIGTKLENLDDEYSMNYDHNPIHHMEERMKSTGSLFEKLKRKGYTLTIENVRDHIRDIAGIRVVTNYIDDIYTVEEALSEQSDVTVLKRKDYIENPKESGYRSLHLVVSVPVFQSKGVFDVPVEIQFRTIGMDMWASLEHQLSYKTDADPKKVKEHANNLKDYAKELNDIEIRMQSIFRDLQSH</sequence>
<keyword evidence="2" id="KW-0808">Transferase</keyword>
<dbReference type="Gene3D" id="3.30.460.10">
    <property type="entry name" value="Beta Polymerase, domain 2"/>
    <property type="match status" value="1"/>
</dbReference>
<evidence type="ECO:0000256" key="1">
    <source>
        <dbReference type="ARBA" id="ARBA00004976"/>
    </source>
</evidence>
<dbReference type="InterPro" id="IPR043519">
    <property type="entry name" value="NT_sf"/>
</dbReference>
<protein>
    <submittedName>
        <fullName evidence="2">GTP pyrophosphokinase family protein</fullName>
    </submittedName>
</protein>
<dbReference type="RefSeq" id="WP_003551152.1">
    <property type="nucleotide sequence ID" value="NZ_CABKOL010000106.1"/>
</dbReference>
<dbReference type="InterPro" id="IPR007685">
    <property type="entry name" value="RelA_SpoT"/>
</dbReference>
<dbReference type="Gene3D" id="1.10.287.860">
    <property type="entry name" value="Nucleotidyltransferase"/>
    <property type="match status" value="1"/>
</dbReference>
<proteinExistence type="predicted"/>
<dbReference type="PANTHER" id="PTHR47837:SF2">
    <property type="entry name" value="GTP PYROPHOSPHOKINASE YWAC"/>
    <property type="match status" value="1"/>
</dbReference>
<reference evidence="2 3" key="1">
    <citation type="submission" date="2019-12" db="EMBL/GenBank/DDBJ databases">
        <title>Lactobacillus hilgardii FLUB.</title>
        <authorList>
            <person name="Gustaw K."/>
        </authorList>
    </citation>
    <scope>NUCLEOTIDE SEQUENCE [LARGE SCALE GENOMIC DNA]</scope>
    <source>
        <strain evidence="2 3">FLUB</strain>
    </source>
</reference>
<name>A0A6G9Q1B9_LENHI</name>
<evidence type="ECO:0000313" key="2">
    <source>
        <dbReference type="EMBL" id="QHB50785.1"/>
    </source>
</evidence>